<dbReference type="Gene3D" id="3.10.350.10">
    <property type="entry name" value="LysM domain"/>
    <property type="match status" value="4"/>
</dbReference>
<dbReference type="GO" id="GO:0016787">
    <property type="term" value="F:hydrolase activity"/>
    <property type="evidence" value="ECO:0007669"/>
    <property type="project" value="InterPro"/>
</dbReference>
<evidence type="ECO:0000313" key="3">
    <source>
        <dbReference type="Proteomes" id="UP000290649"/>
    </source>
</evidence>
<accession>A0A4Q0VM84</accession>
<dbReference type="PANTHER" id="PTHR33734:SF22">
    <property type="entry name" value="MEMBRANE-BOUND LYTIC MUREIN TRANSGLYCOSYLASE D"/>
    <property type="match status" value="1"/>
</dbReference>
<dbReference type="Pfam" id="PF01476">
    <property type="entry name" value="LysM"/>
    <property type="match status" value="4"/>
</dbReference>
<dbReference type="Gene3D" id="1.10.10.2520">
    <property type="entry name" value="Cell wall hydrolase SleB, domain 1"/>
    <property type="match status" value="1"/>
</dbReference>
<dbReference type="InterPro" id="IPR018392">
    <property type="entry name" value="LysM"/>
</dbReference>
<evidence type="ECO:0000313" key="2">
    <source>
        <dbReference type="EMBL" id="RXI95539.1"/>
    </source>
</evidence>
<dbReference type="GO" id="GO:0008932">
    <property type="term" value="F:lytic endotransglycosylase activity"/>
    <property type="evidence" value="ECO:0007669"/>
    <property type="project" value="TreeGrafter"/>
</dbReference>
<dbReference type="Gene3D" id="6.20.240.60">
    <property type="match status" value="1"/>
</dbReference>
<dbReference type="AlphaFoldDB" id="A0A4Q0VM84"/>
<organism evidence="2 3">
    <name type="scientific">Anaerobacillus alkaliphilus</name>
    <dbReference type="NCBI Taxonomy" id="1548597"/>
    <lineage>
        <taxon>Bacteria</taxon>
        <taxon>Bacillati</taxon>
        <taxon>Bacillota</taxon>
        <taxon>Bacilli</taxon>
        <taxon>Bacillales</taxon>
        <taxon>Bacillaceae</taxon>
        <taxon>Anaerobacillus</taxon>
    </lineage>
</organism>
<name>A0A4Q0VM84_9BACI</name>
<dbReference type="EMBL" id="QOUX01000050">
    <property type="protein sequence ID" value="RXI95539.1"/>
    <property type="molecule type" value="Genomic_DNA"/>
</dbReference>
<dbReference type="Proteomes" id="UP000290649">
    <property type="component" value="Unassembled WGS sequence"/>
</dbReference>
<dbReference type="CDD" id="cd00118">
    <property type="entry name" value="LysM"/>
    <property type="match status" value="4"/>
</dbReference>
<feature type="domain" description="LysM" evidence="1">
    <location>
        <begin position="98"/>
        <end position="141"/>
    </location>
</feature>
<feature type="domain" description="LysM" evidence="1">
    <location>
        <begin position="266"/>
        <end position="309"/>
    </location>
</feature>
<dbReference type="OrthoDB" id="529831at2"/>
<feature type="domain" description="LysM" evidence="1">
    <location>
        <begin position="205"/>
        <end position="248"/>
    </location>
</feature>
<gene>
    <name evidence="2" type="ORF">DS745_24105</name>
</gene>
<dbReference type="InterPro" id="IPR011105">
    <property type="entry name" value="Cell_wall_hydrolase_SleB"/>
</dbReference>
<proteinExistence type="predicted"/>
<reference evidence="2 3" key="1">
    <citation type="journal article" date="2019" name="Int. J. Syst. Evol. Microbiol.">
        <title>Anaerobacillus alkaliphilus sp. nov., a novel alkaliphilic and moderately halophilic bacterium.</title>
        <authorList>
            <person name="Borsodi A.K."/>
            <person name="Aszalos J.M."/>
            <person name="Bihari P."/>
            <person name="Nagy I."/>
            <person name="Schumann P."/>
            <person name="Sproer C."/>
            <person name="Kovacs A.L."/>
            <person name="Boka K."/>
            <person name="Dobosy P."/>
            <person name="Ovari M."/>
            <person name="Szili-Kovacs T."/>
            <person name="Toth E."/>
        </authorList>
    </citation>
    <scope>NUCLEOTIDE SEQUENCE [LARGE SCALE GENOMIC DNA]</scope>
    <source>
        <strain evidence="2 3">B16-10</strain>
    </source>
</reference>
<dbReference type="SMART" id="SM00257">
    <property type="entry name" value="LysM"/>
    <property type="match status" value="4"/>
</dbReference>
<dbReference type="PANTHER" id="PTHR33734">
    <property type="entry name" value="LYSM DOMAIN-CONTAINING GPI-ANCHORED PROTEIN 2"/>
    <property type="match status" value="1"/>
</dbReference>
<dbReference type="RefSeq" id="WP_129080770.1">
    <property type="nucleotide sequence ID" value="NZ_QOUX01000050.1"/>
</dbReference>
<dbReference type="InterPro" id="IPR036779">
    <property type="entry name" value="LysM_dom_sf"/>
</dbReference>
<feature type="domain" description="LysM" evidence="1">
    <location>
        <begin position="151"/>
        <end position="194"/>
    </location>
</feature>
<evidence type="ECO:0000259" key="1">
    <source>
        <dbReference type="PROSITE" id="PS51782"/>
    </source>
</evidence>
<comment type="caution">
    <text evidence="2">The sequence shown here is derived from an EMBL/GenBank/DDBJ whole genome shotgun (WGS) entry which is preliminary data.</text>
</comment>
<dbReference type="PROSITE" id="PS51782">
    <property type="entry name" value="LYSM"/>
    <property type="match status" value="4"/>
</dbReference>
<dbReference type="SUPFAM" id="SSF54106">
    <property type="entry name" value="LysM domain"/>
    <property type="match status" value="4"/>
</dbReference>
<dbReference type="Pfam" id="PF07486">
    <property type="entry name" value="Hydrolase_2"/>
    <property type="match status" value="1"/>
</dbReference>
<keyword evidence="3" id="KW-1185">Reference proteome</keyword>
<protein>
    <submittedName>
        <fullName evidence="2">LysM peptidoglycan-binding domain-containing protein</fullName>
    </submittedName>
</protein>
<dbReference type="InterPro" id="IPR042047">
    <property type="entry name" value="SleB_dom1"/>
</dbReference>
<sequence length="449" mass="48747">MEAFSHYRLNPTEDGYEVVLYLSEQDTEFAAELGTKEKEQIQTIEEEAVSYTKKYLPNLKVKAIKIVAGTLLITSLGFINLTPKAEASTAPTQQNVTRTYIVVSGDTLSQIAVRFGTTVQAIRTSNNLTSDVIRVGQTLVIPNGTATGPTTNYVVVSGDSLFLISQRFGTTVDAIRKANNLTSDFLRVGQTLTIPSGTTSTLQTTTHTVVSGDSLFLLAQRFGTTVDAIKNRNNLSSDTLRLGQTLVIPTNGAQTSTTQTTTTPTTTYTVVSGDTLSHIAARNGTTADAIRRANNLTSDFLRIGQVLIVPISGEVRTAPTPQVQTNINQAELDLLAKIIFAEARGESLEGQIAVAAVILNRVKHNQFPNTVREVIYERSHGHFQFTPAGNGELDRANPSAVNYEAARRALAGEDPTRGSLYFYNPSKTNDQWVRSRTVSTIIGNHVFAF</sequence>